<gene>
    <name evidence="5" type="ORF">TI39_contig433g00013</name>
</gene>
<keyword evidence="3" id="KW-0812">Transmembrane</keyword>
<dbReference type="InterPro" id="IPR001841">
    <property type="entry name" value="Znf_RING"/>
</dbReference>
<accession>A0A0F4GL45</accession>
<name>A0A0F4GL45_9PEZI</name>
<dbReference type="InterPro" id="IPR013083">
    <property type="entry name" value="Znf_RING/FYVE/PHD"/>
</dbReference>
<protein>
    <submittedName>
        <fullName evidence="5">RING finger domain-containing protein</fullName>
    </submittedName>
</protein>
<feature type="region of interest" description="Disordered" evidence="2">
    <location>
        <begin position="286"/>
        <end position="323"/>
    </location>
</feature>
<organism evidence="5 6">
    <name type="scientific">Zymoseptoria brevis</name>
    <dbReference type="NCBI Taxonomy" id="1047168"/>
    <lineage>
        <taxon>Eukaryota</taxon>
        <taxon>Fungi</taxon>
        <taxon>Dikarya</taxon>
        <taxon>Ascomycota</taxon>
        <taxon>Pezizomycotina</taxon>
        <taxon>Dothideomycetes</taxon>
        <taxon>Dothideomycetidae</taxon>
        <taxon>Mycosphaerellales</taxon>
        <taxon>Mycosphaerellaceae</taxon>
        <taxon>Zymoseptoria</taxon>
    </lineage>
</organism>
<keyword evidence="6" id="KW-1185">Reference proteome</keyword>
<dbReference type="GO" id="GO:0008270">
    <property type="term" value="F:zinc ion binding"/>
    <property type="evidence" value="ECO:0007669"/>
    <property type="project" value="UniProtKB-KW"/>
</dbReference>
<keyword evidence="3" id="KW-0472">Membrane</keyword>
<dbReference type="PANTHER" id="PTHR22765">
    <property type="entry name" value="RING FINGER AND PROTEASE ASSOCIATED DOMAIN-CONTAINING"/>
    <property type="match status" value="1"/>
</dbReference>
<evidence type="ECO:0000313" key="6">
    <source>
        <dbReference type="Proteomes" id="UP000033647"/>
    </source>
</evidence>
<feature type="region of interest" description="Disordered" evidence="2">
    <location>
        <begin position="474"/>
        <end position="527"/>
    </location>
</feature>
<keyword evidence="1" id="KW-0862">Zinc</keyword>
<feature type="region of interest" description="Disordered" evidence="2">
    <location>
        <begin position="447"/>
        <end position="466"/>
    </location>
</feature>
<keyword evidence="1" id="KW-0863">Zinc-finger</keyword>
<dbReference type="PANTHER" id="PTHR22765:SF416">
    <property type="entry name" value="E3 UBIQUITIN-PROTEIN LIGASE GODZILLA"/>
    <property type="match status" value="1"/>
</dbReference>
<dbReference type="GO" id="GO:0006511">
    <property type="term" value="P:ubiquitin-dependent protein catabolic process"/>
    <property type="evidence" value="ECO:0007669"/>
    <property type="project" value="TreeGrafter"/>
</dbReference>
<dbReference type="InterPro" id="IPR051826">
    <property type="entry name" value="E3_ubiquitin-ligase_domain"/>
</dbReference>
<evidence type="ECO:0000259" key="4">
    <source>
        <dbReference type="PROSITE" id="PS50089"/>
    </source>
</evidence>
<dbReference type="EMBL" id="LAFY01000425">
    <property type="protein sequence ID" value="KJX98111.1"/>
    <property type="molecule type" value="Genomic_DNA"/>
</dbReference>
<evidence type="ECO:0000256" key="1">
    <source>
        <dbReference type="PROSITE-ProRule" id="PRU00175"/>
    </source>
</evidence>
<feature type="compositionally biased region" description="Polar residues" evidence="2">
    <location>
        <begin position="456"/>
        <end position="466"/>
    </location>
</feature>
<dbReference type="STRING" id="1047168.A0A0F4GL45"/>
<feature type="domain" description="RING-type" evidence="4">
    <location>
        <begin position="332"/>
        <end position="380"/>
    </location>
</feature>
<dbReference type="GO" id="GO:0005737">
    <property type="term" value="C:cytoplasm"/>
    <property type="evidence" value="ECO:0007669"/>
    <property type="project" value="TreeGrafter"/>
</dbReference>
<evidence type="ECO:0000256" key="3">
    <source>
        <dbReference type="SAM" id="Phobius"/>
    </source>
</evidence>
<comment type="caution">
    <text evidence="5">The sequence shown here is derived from an EMBL/GenBank/DDBJ whole genome shotgun (WGS) entry which is preliminary data.</text>
</comment>
<evidence type="ECO:0000256" key="2">
    <source>
        <dbReference type="SAM" id="MobiDB-lite"/>
    </source>
</evidence>
<keyword evidence="3" id="KW-1133">Transmembrane helix</keyword>
<dbReference type="SMART" id="SM00184">
    <property type="entry name" value="RING"/>
    <property type="match status" value="1"/>
</dbReference>
<feature type="transmembrane region" description="Helical" evidence="3">
    <location>
        <begin position="211"/>
        <end position="236"/>
    </location>
</feature>
<sequence length="542" mass="58879">MTAQELAATAWVIPAEGRTTDPVRLNSTLGNDYNTFDPIRTLSTNGARPGDQTGLLFTPNLPPGDACIDESSPYVPENVTRVDDLPPNLRVLGLAPWTSSDCALKYMEAARTGATHALLFFIPGIVGPPPEANDPRWTISSSRNWKGDNGFPTYALSSADGARLMEQSADYSGNLTSAPNGNVLADMYPTDDYVRLYASVNTGSGNTLPSLWVFLLVVLGILLVIIGLTSLSMHLIQRRRRNSLRRRVGNGEVDLEALGIKRLTVPQEVLEKMPLYVYGTMGRTAGSDADSLAKEEPVVVENTSRKSRKSRSPPKVVETTGYHPTALSQPTCPICLEDFEVASAESEGTTVRELPCHHIFHPECVDVFLRDNSSLCPMCKETALPKGYCPSLITNAMVRRERMVRTMRRRAAQDPESMEMPNLDGHTSAPSALARVRMRTRGIMRGANRDSAAVPATSNPQTNAAASVIPTSQTTPVVSAPAPTPSGIPPAAARSTTSRQEWARQRALSMVGRDQAPIDPDAEEAQRTPGWKRVFRTVFGGR</sequence>
<dbReference type="AlphaFoldDB" id="A0A0F4GL45"/>
<dbReference type="Gene3D" id="3.30.40.10">
    <property type="entry name" value="Zinc/RING finger domain, C3HC4 (zinc finger)"/>
    <property type="match status" value="1"/>
</dbReference>
<dbReference type="Pfam" id="PF13639">
    <property type="entry name" value="zf-RING_2"/>
    <property type="match status" value="1"/>
</dbReference>
<proteinExistence type="predicted"/>
<dbReference type="PROSITE" id="PS50089">
    <property type="entry name" value="ZF_RING_2"/>
    <property type="match status" value="1"/>
</dbReference>
<dbReference type="SUPFAM" id="SSF57850">
    <property type="entry name" value="RING/U-box"/>
    <property type="match status" value="1"/>
</dbReference>
<dbReference type="GO" id="GO:0061630">
    <property type="term" value="F:ubiquitin protein ligase activity"/>
    <property type="evidence" value="ECO:0007669"/>
    <property type="project" value="TreeGrafter"/>
</dbReference>
<dbReference type="OrthoDB" id="21204at2759"/>
<reference evidence="5 6" key="1">
    <citation type="submission" date="2015-03" db="EMBL/GenBank/DDBJ databases">
        <title>RNA-seq based gene annotation and comparative genomics of four Zymoseptoria species reveal species-specific pathogenicity related genes and transposable element activity.</title>
        <authorList>
            <person name="Grandaubert J."/>
            <person name="Bhattacharyya A."/>
            <person name="Stukenbrock E.H."/>
        </authorList>
    </citation>
    <scope>NUCLEOTIDE SEQUENCE [LARGE SCALE GENOMIC DNA]</scope>
    <source>
        <strain evidence="5 6">Zb18110</strain>
    </source>
</reference>
<evidence type="ECO:0000313" key="5">
    <source>
        <dbReference type="EMBL" id="KJX98111.1"/>
    </source>
</evidence>
<keyword evidence="1" id="KW-0479">Metal-binding</keyword>
<dbReference type="Proteomes" id="UP000033647">
    <property type="component" value="Unassembled WGS sequence"/>
</dbReference>
<dbReference type="CDD" id="cd16473">
    <property type="entry name" value="RING-H2_RNF103"/>
    <property type="match status" value="1"/>
</dbReference>